<dbReference type="Gene3D" id="3.40.50.12780">
    <property type="entry name" value="N-terminal domain of ligase-like"/>
    <property type="match status" value="1"/>
</dbReference>
<dbReference type="InterPro" id="IPR042099">
    <property type="entry name" value="ANL_N_sf"/>
</dbReference>
<dbReference type="InterPro" id="IPR000873">
    <property type="entry name" value="AMP-dep_synth/lig_dom"/>
</dbReference>
<evidence type="ECO:0000259" key="3">
    <source>
        <dbReference type="Pfam" id="PF00501"/>
    </source>
</evidence>
<dbReference type="InterPro" id="IPR045851">
    <property type="entry name" value="AMP-bd_C_sf"/>
</dbReference>
<dbReference type="CDD" id="cd05911">
    <property type="entry name" value="Firefly_Luc_like"/>
    <property type="match status" value="1"/>
</dbReference>
<dbReference type="PANTHER" id="PTHR24096:SF149">
    <property type="entry name" value="AMP-BINDING DOMAIN-CONTAINING PROTEIN-RELATED"/>
    <property type="match status" value="1"/>
</dbReference>
<proteinExistence type="inferred from homology"/>
<gene>
    <name evidence="5" type="ORF">EAE98_002656</name>
</gene>
<evidence type="ECO:0000256" key="2">
    <source>
        <dbReference type="ARBA" id="ARBA00022598"/>
    </source>
</evidence>
<dbReference type="GeneID" id="62229430"/>
<comment type="caution">
    <text evidence="5">The sequence shown here is derived from an EMBL/GenBank/DDBJ whole genome shotgun (WGS) entry which is preliminary data.</text>
</comment>
<dbReference type="Proteomes" id="UP000783213">
    <property type="component" value="Unassembled WGS sequence"/>
</dbReference>
<protein>
    <recommendedName>
        <fullName evidence="7">AMP-dependent synthetase/ligase domain-containing protein</fullName>
    </recommendedName>
</protein>
<feature type="domain" description="AMP-dependent synthetase/ligase" evidence="3">
    <location>
        <begin position="28"/>
        <end position="390"/>
    </location>
</feature>
<feature type="domain" description="AMP-binding enzyme C-terminal" evidence="4">
    <location>
        <begin position="449"/>
        <end position="535"/>
    </location>
</feature>
<keyword evidence="2" id="KW-0436">Ligase</keyword>
<dbReference type="SUPFAM" id="SSF56801">
    <property type="entry name" value="Acetyl-CoA synthetase-like"/>
    <property type="match status" value="1"/>
</dbReference>
<reference evidence="5 6" key="1">
    <citation type="journal article" date="2020" name="Genome Biol. Evol.">
        <title>Comparative genomics of Sclerotiniaceae.</title>
        <authorList>
            <person name="Valero Jimenez C.A."/>
            <person name="Steentjes M."/>
            <person name="Scholten O.E."/>
            <person name="Van Kan J.A.L."/>
        </authorList>
    </citation>
    <scope>NUCLEOTIDE SEQUENCE [LARGE SCALE GENOMIC DNA]</scope>
    <source>
        <strain evidence="5 6">B1</strain>
    </source>
</reference>
<keyword evidence="6" id="KW-1185">Reference proteome</keyword>
<evidence type="ECO:0000313" key="6">
    <source>
        <dbReference type="Proteomes" id="UP000783213"/>
    </source>
</evidence>
<dbReference type="InterPro" id="IPR025110">
    <property type="entry name" value="AMP-bd_C"/>
</dbReference>
<dbReference type="Gene3D" id="3.30.300.30">
    <property type="match status" value="1"/>
</dbReference>
<dbReference type="PROSITE" id="PS00455">
    <property type="entry name" value="AMP_BINDING"/>
    <property type="match status" value="1"/>
</dbReference>
<evidence type="ECO:0000259" key="4">
    <source>
        <dbReference type="Pfam" id="PF13193"/>
    </source>
</evidence>
<evidence type="ECO:0008006" key="7">
    <source>
        <dbReference type="Google" id="ProtNLM"/>
    </source>
</evidence>
<evidence type="ECO:0000256" key="1">
    <source>
        <dbReference type="ARBA" id="ARBA00006432"/>
    </source>
</evidence>
<dbReference type="RefSeq" id="XP_038812805.1">
    <property type="nucleotide sequence ID" value="XM_038950276.1"/>
</dbReference>
<dbReference type="EMBL" id="RCSX01000005">
    <property type="protein sequence ID" value="KAF7934611.1"/>
    <property type="molecule type" value="Genomic_DNA"/>
</dbReference>
<organism evidence="5 6">
    <name type="scientific">Botrytis deweyae</name>
    <dbReference type="NCBI Taxonomy" id="2478750"/>
    <lineage>
        <taxon>Eukaryota</taxon>
        <taxon>Fungi</taxon>
        <taxon>Dikarya</taxon>
        <taxon>Ascomycota</taxon>
        <taxon>Pezizomycotina</taxon>
        <taxon>Leotiomycetes</taxon>
        <taxon>Helotiales</taxon>
        <taxon>Sclerotiniaceae</taxon>
        <taxon>Botrytis</taxon>
    </lineage>
</organism>
<name>A0ABQ7IUC2_9HELO</name>
<evidence type="ECO:0000313" key="5">
    <source>
        <dbReference type="EMBL" id="KAF7934611.1"/>
    </source>
</evidence>
<comment type="similarity">
    <text evidence="1">Belongs to the ATP-dependent AMP-binding enzyme family.</text>
</comment>
<dbReference type="Pfam" id="PF00501">
    <property type="entry name" value="AMP-binding"/>
    <property type="match status" value="1"/>
</dbReference>
<dbReference type="InterPro" id="IPR020845">
    <property type="entry name" value="AMP-binding_CS"/>
</dbReference>
<accession>A0ABQ7IUC2</accession>
<sequence length="556" mass="62122">MSNFYEEIEIPEMDLWSILFEREDKPFSNDQVLYASSTSSHTYSSIKSQTISFGLGLRHHYSFEKDDVLALFSENNIDTPITMWGTHYVGGIVSPANPVYTRRELTHHLRDCGAKIIVTTGELVGRVRECVDDIAKETGRCIEILVQGGEVPEGERGIRDIFMRDEGRGEKRVKVDPEKDLAYLVYSSGTTGLPKGVMLTHRNVVANLMQVASREGKLMRWDRDRILSVLPFFHAYGLQCLVHLPCYLGIPTIVMKSFSLPTFLSLIQEFKITYTYVAPPIVLHLAKSPVVEEYDISSLGNIVAGAAPLSRELIRMVKERLGVGVRQAYGLSETSPVTHIQLEYDNGLGSVGPPLANQIVKFMSPSNIEVPVGEEGEIWISGPNVFLGYHNNPDATSAALVASSPALKSKYPFFKTGDIGFQDAHGNMYITDRVKELIKYKGYQVAPAELEGVLVEHEWVEDCCVVGVFDKERETEVPVGFLVGKGSIGKEDRKVYGEREGREVEKWLGGKVADYKRLRGGVRWVESIPKSASGKILRRVFKDQIKKEEEGKIAKL</sequence>
<dbReference type="Pfam" id="PF13193">
    <property type="entry name" value="AMP-binding_C"/>
    <property type="match status" value="1"/>
</dbReference>
<dbReference type="PANTHER" id="PTHR24096">
    <property type="entry name" value="LONG-CHAIN-FATTY-ACID--COA LIGASE"/>
    <property type="match status" value="1"/>
</dbReference>